<gene>
    <name evidence="1" type="ORF">XD66_1125</name>
</gene>
<name>A0A101FFP0_9THEO</name>
<comment type="caution">
    <text evidence="1">The sequence shown here is derived from an EMBL/GenBank/DDBJ whole genome shotgun (WGS) entry which is preliminary data.</text>
</comment>
<protein>
    <submittedName>
        <fullName evidence="1">Uncharacterized protein</fullName>
    </submittedName>
</protein>
<accession>A0A101FFP0</accession>
<sequence>MVVIPAGASAELFELLRANTGATVTVISVAGPPVTGVLDSVSGNLAKVNPPGAPPVYFNISYIVQVAIEAPS</sequence>
<evidence type="ECO:0000313" key="1">
    <source>
        <dbReference type="EMBL" id="KUK36172.1"/>
    </source>
</evidence>
<proteinExistence type="predicted"/>
<evidence type="ECO:0000313" key="2">
    <source>
        <dbReference type="Proteomes" id="UP000053326"/>
    </source>
</evidence>
<reference evidence="2" key="1">
    <citation type="journal article" date="2015" name="MBio">
        <title>Genome-Resolved Metagenomic Analysis Reveals Roles for Candidate Phyla and Other Microbial Community Members in Biogeochemical Transformations in Oil Reservoirs.</title>
        <authorList>
            <person name="Hu P."/>
            <person name="Tom L."/>
            <person name="Singh A."/>
            <person name="Thomas B.C."/>
            <person name="Baker B.J."/>
            <person name="Piceno Y.M."/>
            <person name="Andersen G.L."/>
            <person name="Banfield J.F."/>
        </authorList>
    </citation>
    <scope>NUCLEOTIDE SEQUENCE [LARGE SCALE GENOMIC DNA]</scope>
</reference>
<dbReference type="Proteomes" id="UP000053326">
    <property type="component" value="Unassembled WGS sequence"/>
</dbReference>
<dbReference type="AlphaFoldDB" id="A0A101FFP0"/>
<dbReference type="EMBL" id="LGFO01000149">
    <property type="protein sequence ID" value="KUK36172.1"/>
    <property type="molecule type" value="Genomic_DNA"/>
</dbReference>
<organism evidence="1 2">
    <name type="scientific">Thermacetogenium phaeum</name>
    <dbReference type="NCBI Taxonomy" id="85874"/>
    <lineage>
        <taxon>Bacteria</taxon>
        <taxon>Bacillati</taxon>
        <taxon>Bacillota</taxon>
        <taxon>Clostridia</taxon>
        <taxon>Thermoanaerobacterales</taxon>
        <taxon>Thermoanaerobacteraceae</taxon>
        <taxon>Thermacetogenium</taxon>
    </lineage>
</organism>